<dbReference type="AlphaFoldDB" id="A0A811YZD3"/>
<name>A0A811YZD3_NYCPR</name>
<evidence type="ECO:0000313" key="1">
    <source>
        <dbReference type="EMBL" id="CAD7682758.1"/>
    </source>
</evidence>
<proteinExistence type="predicted"/>
<sequence length="46" mass="5168">MLGQSIQRFTTSVVCRSHRVCEEGSGKNRAFSVGNKWQLLIMVTVL</sequence>
<accession>A0A811YZD3</accession>
<comment type="caution">
    <text evidence="1">The sequence shown here is derived from an EMBL/GenBank/DDBJ whole genome shotgun (WGS) entry which is preliminary data.</text>
</comment>
<dbReference type="EMBL" id="CAJHUB010000754">
    <property type="protein sequence ID" value="CAD7682758.1"/>
    <property type="molecule type" value="Genomic_DNA"/>
</dbReference>
<protein>
    <submittedName>
        <fullName evidence="1">(raccoon dog) hypothetical protein</fullName>
    </submittedName>
</protein>
<dbReference type="Proteomes" id="UP000645828">
    <property type="component" value="Unassembled WGS sequence"/>
</dbReference>
<reference evidence="1" key="1">
    <citation type="submission" date="2020-12" db="EMBL/GenBank/DDBJ databases">
        <authorList>
            <consortium name="Molecular Ecology Group"/>
        </authorList>
    </citation>
    <scope>NUCLEOTIDE SEQUENCE</scope>
    <source>
        <strain evidence="1">TBG_1078</strain>
    </source>
</reference>
<evidence type="ECO:0000313" key="2">
    <source>
        <dbReference type="Proteomes" id="UP000645828"/>
    </source>
</evidence>
<gene>
    <name evidence="1" type="ORF">NYPRO_LOCUS15550</name>
</gene>
<organism evidence="1 2">
    <name type="scientific">Nyctereutes procyonoides</name>
    <name type="common">Raccoon dog</name>
    <name type="synonym">Canis procyonoides</name>
    <dbReference type="NCBI Taxonomy" id="34880"/>
    <lineage>
        <taxon>Eukaryota</taxon>
        <taxon>Metazoa</taxon>
        <taxon>Chordata</taxon>
        <taxon>Craniata</taxon>
        <taxon>Vertebrata</taxon>
        <taxon>Euteleostomi</taxon>
        <taxon>Mammalia</taxon>
        <taxon>Eutheria</taxon>
        <taxon>Laurasiatheria</taxon>
        <taxon>Carnivora</taxon>
        <taxon>Caniformia</taxon>
        <taxon>Canidae</taxon>
        <taxon>Nyctereutes</taxon>
    </lineage>
</organism>
<keyword evidence="2" id="KW-1185">Reference proteome</keyword>